<dbReference type="RefSeq" id="WP_167191352.1">
    <property type="nucleotide sequence ID" value="NZ_JAAONZ010000021.1"/>
</dbReference>
<dbReference type="PANTHER" id="PTHR30087:SF0">
    <property type="entry name" value="INNER MEMBRANE PROTEIN"/>
    <property type="match status" value="1"/>
</dbReference>
<evidence type="ECO:0000313" key="1">
    <source>
        <dbReference type="EMBL" id="NHO67883.1"/>
    </source>
</evidence>
<accession>A0A9E5MPD3</accession>
<protein>
    <submittedName>
        <fullName evidence="1">DUF523 domain-containing protein</fullName>
    </submittedName>
</protein>
<keyword evidence="2" id="KW-1185">Reference proteome</keyword>
<dbReference type="AlphaFoldDB" id="A0A9E5MPD3"/>
<dbReference type="EMBL" id="JAAONZ010000021">
    <property type="protein sequence ID" value="NHO67883.1"/>
    <property type="molecule type" value="Genomic_DNA"/>
</dbReference>
<name>A0A9E5MPD3_9GAMM</name>
<dbReference type="Pfam" id="PF04463">
    <property type="entry name" value="2-thiour_desulf"/>
    <property type="match status" value="1"/>
</dbReference>
<reference evidence="1" key="1">
    <citation type="submission" date="2020-03" db="EMBL/GenBank/DDBJ databases">
        <authorList>
            <person name="Guo F."/>
        </authorList>
    </citation>
    <scope>NUCLEOTIDE SEQUENCE</scope>
    <source>
        <strain evidence="1">JCM 30134</strain>
    </source>
</reference>
<comment type="caution">
    <text evidence="1">The sequence shown here is derived from an EMBL/GenBank/DDBJ whole genome shotgun (WGS) entry which is preliminary data.</text>
</comment>
<organism evidence="1 2">
    <name type="scientific">Pseudomaricurvus hydrocarbonicus</name>
    <dbReference type="NCBI Taxonomy" id="1470433"/>
    <lineage>
        <taxon>Bacteria</taxon>
        <taxon>Pseudomonadati</taxon>
        <taxon>Pseudomonadota</taxon>
        <taxon>Gammaproteobacteria</taxon>
        <taxon>Cellvibrionales</taxon>
        <taxon>Cellvibrionaceae</taxon>
        <taxon>Pseudomaricurvus</taxon>
    </lineage>
</organism>
<proteinExistence type="predicted"/>
<gene>
    <name evidence="1" type="ORF">G8770_20240</name>
</gene>
<sequence length="249" mass="28036">MTHDTPAATFNVHLPELLREQCDTPPNVLISACLAGENVRYDGKEKGLRPGLSTLRHYLKLVRHCPEMDAGMGVPRAPIQWVQRHRQAPQLEWVEHPASAVDYPLEAQATAWCQRWNEQHQGPLSAAILKARSPSCGNGTTPLMNAVNQPLGVMDGLFTATLKSFFPQLVILDESYFTHPTDAHWFILGLYLQQNAQRVNQPEVSHGVTGMAIKQLHHLLRWNGNLQHFLDTPRQDRQQRLAALSDENP</sequence>
<dbReference type="InterPro" id="IPR007553">
    <property type="entry name" value="2-thiour_desulf"/>
</dbReference>
<dbReference type="PANTHER" id="PTHR30087">
    <property type="entry name" value="INNER MEMBRANE PROTEIN"/>
    <property type="match status" value="1"/>
</dbReference>
<dbReference type="Proteomes" id="UP000787472">
    <property type="component" value="Unassembled WGS sequence"/>
</dbReference>
<evidence type="ECO:0000313" key="2">
    <source>
        <dbReference type="Proteomes" id="UP000787472"/>
    </source>
</evidence>